<dbReference type="GO" id="GO:0000428">
    <property type="term" value="C:DNA-directed RNA polymerase complex"/>
    <property type="evidence" value="ECO:0007669"/>
    <property type="project" value="UniProtKB-KW"/>
</dbReference>
<feature type="region of interest" description="Disordered" evidence="10">
    <location>
        <begin position="49"/>
        <end position="114"/>
    </location>
</feature>
<dbReference type="InterPro" id="IPR007634">
    <property type="entry name" value="RNA_pol_sigma_54_DNA-bd"/>
</dbReference>
<dbReference type="PROSITE" id="PS00717">
    <property type="entry name" value="SIGMA54_1"/>
    <property type="match status" value="1"/>
</dbReference>
<dbReference type="GO" id="GO:0006352">
    <property type="term" value="P:DNA-templated transcription initiation"/>
    <property type="evidence" value="ECO:0007669"/>
    <property type="project" value="InterPro"/>
</dbReference>
<keyword evidence="7 9" id="KW-0238">DNA-binding</keyword>
<comment type="similarity">
    <text evidence="1 9">Belongs to the sigma-54 factor family.</text>
</comment>
<comment type="function">
    <text evidence="9">Sigma factors are initiation factors that promote the attachment of RNA polymerase to specific initiation sites and are then released.</text>
</comment>
<evidence type="ECO:0000256" key="6">
    <source>
        <dbReference type="ARBA" id="ARBA00023082"/>
    </source>
</evidence>
<evidence type="ECO:0000313" key="13">
    <source>
        <dbReference type="EMBL" id="MBW8637962.1"/>
    </source>
</evidence>
<dbReference type="InterPro" id="IPR007046">
    <property type="entry name" value="RNA_pol_sigma_54_core-bd"/>
</dbReference>
<gene>
    <name evidence="13" type="primary">rpoN</name>
    <name evidence="13" type="ORF">K1W69_12260</name>
</gene>
<evidence type="ECO:0000256" key="7">
    <source>
        <dbReference type="ARBA" id="ARBA00023125"/>
    </source>
</evidence>
<dbReference type="PRINTS" id="PR00045">
    <property type="entry name" value="SIGMA54FCT"/>
</dbReference>
<sequence>MALSATLQLRQNQSLVMTPQLMQSIRLLQLTHAELVQYVDQEIEKNPLLEHAPSEHGPVAASAEDDRLGDRDPDSGDREDWFDANLDNDSVSISERLDASPEDVFPEDSGAVRPDAPELASQWKSMPGSSSLAGDGYQDLDGFAVTPDSLRQIIAEQIVFAFADPIDRAIAADLADQLDESGYLRSDLEETAMRLNVGADRLETVLASLQEFDPAGVFARDLGECLAIQLRRKNRFDPAMQALIGNLELLARRDFAALRRLCGVDEADLIDMLGEIRRLDPKPGHRYDTTVIQAIQPDVIVRLRSDGLWNVELNPDTLPRVLVDQEYCASVSARHGLKREEQDFLNECMRNANWLTRSLDQRARTIMKVSTEIVRQQSDFLTNGVTALRPLTLKSVADAIDMHESTVSRVTSNKYMLTPRGIFELKFFFSASIAASGGGDSHSSEAVRHRIRQMVDNEDAGQVLSDDVIVRILKGDGIEIARRTVAKYREAMNIASSVQRRREKRALARLAQ</sequence>
<keyword evidence="2 9" id="KW-0240">DNA-directed RNA polymerase</keyword>
<evidence type="ECO:0000256" key="4">
    <source>
        <dbReference type="ARBA" id="ARBA00022695"/>
    </source>
</evidence>
<keyword evidence="8 9" id="KW-0804">Transcription</keyword>
<dbReference type="PIRSF" id="PIRSF000774">
    <property type="entry name" value="RpoN"/>
    <property type="match status" value="1"/>
</dbReference>
<dbReference type="InterPro" id="IPR038709">
    <property type="entry name" value="RpoN_core-bd_sf"/>
</dbReference>
<keyword evidence="14" id="KW-1185">Reference proteome</keyword>
<feature type="domain" description="RNA polymerase sigma factor 54 DNA-binding" evidence="11">
    <location>
        <begin position="343"/>
        <end position="502"/>
    </location>
</feature>
<dbReference type="Pfam" id="PF04552">
    <property type="entry name" value="Sigma54_DBD"/>
    <property type="match status" value="1"/>
</dbReference>
<evidence type="ECO:0000256" key="2">
    <source>
        <dbReference type="ARBA" id="ARBA00022478"/>
    </source>
</evidence>
<dbReference type="AlphaFoldDB" id="A0AAE2ZNU6"/>
<dbReference type="Pfam" id="PF04963">
    <property type="entry name" value="Sigma54_CBD"/>
    <property type="match status" value="1"/>
</dbReference>
<dbReference type="Pfam" id="PF00309">
    <property type="entry name" value="Sigma54_AID"/>
    <property type="match status" value="1"/>
</dbReference>
<keyword evidence="6 9" id="KW-0731">Sigma factor</keyword>
<evidence type="ECO:0000256" key="5">
    <source>
        <dbReference type="ARBA" id="ARBA00023015"/>
    </source>
</evidence>
<keyword evidence="5 9" id="KW-0805">Transcription regulation</keyword>
<dbReference type="PANTHER" id="PTHR32248">
    <property type="entry name" value="RNA POLYMERASE SIGMA-54 FACTOR"/>
    <property type="match status" value="1"/>
</dbReference>
<evidence type="ECO:0000313" key="14">
    <source>
        <dbReference type="Proteomes" id="UP001196509"/>
    </source>
</evidence>
<dbReference type="PANTHER" id="PTHR32248:SF4">
    <property type="entry name" value="RNA POLYMERASE SIGMA-54 FACTOR"/>
    <property type="match status" value="1"/>
</dbReference>
<evidence type="ECO:0000256" key="1">
    <source>
        <dbReference type="ARBA" id="ARBA00008798"/>
    </source>
</evidence>
<organism evidence="13 14">
    <name type="scientific">Flavimaribacter sediminis</name>
    <dbReference type="NCBI Taxonomy" id="2865987"/>
    <lineage>
        <taxon>Bacteria</taxon>
        <taxon>Pseudomonadati</taxon>
        <taxon>Pseudomonadota</taxon>
        <taxon>Alphaproteobacteria</taxon>
        <taxon>Hyphomicrobiales</taxon>
        <taxon>Rhizobiaceae</taxon>
        <taxon>Flavimaribacter</taxon>
    </lineage>
</organism>
<evidence type="ECO:0000256" key="9">
    <source>
        <dbReference type="PIRNR" id="PIRNR000774"/>
    </source>
</evidence>
<feature type="compositionally biased region" description="Basic and acidic residues" evidence="10">
    <location>
        <begin position="64"/>
        <end position="81"/>
    </location>
</feature>
<dbReference type="Gene3D" id="1.10.10.60">
    <property type="entry name" value="Homeodomain-like"/>
    <property type="match status" value="1"/>
</dbReference>
<evidence type="ECO:0000256" key="10">
    <source>
        <dbReference type="SAM" id="MobiDB-lite"/>
    </source>
</evidence>
<evidence type="ECO:0000256" key="3">
    <source>
        <dbReference type="ARBA" id="ARBA00022679"/>
    </source>
</evidence>
<comment type="caution">
    <text evidence="13">The sequence shown here is derived from an EMBL/GenBank/DDBJ whole genome shotgun (WGS) entry which is preliminary data.</text>
</comment>
<dbReference type="EMBL" id="JAICBX010000002">
    <property type="protein sequence ID" value="MBW8637962.1"/>
    <property type="molecule type" value="Genomic_DNA"/>
</dbReference>
<reference evidence="13" key="1">
    <citation type="submission" date="2021-08" db="EMBL/GenBank/DDBJ databases">
        <title>Hoeflea bacterium WL0058 sp. nov., isolated from the sediment.</title>
        <authorList>
            <person name="Wang L."/>
            <person name="Zhang D."/>
        </authorList>
    </citation>
    <scope>NUCLEOTIDE SEQUENCE</scope>
    <source>
        <strain evidence="13">WL0058</strain>
    </source>
</reference>
<dbReference type="GO" id="GO:0003677">
    <property type="term" value="F:DNA binding"/>
    <property type="evidence" value="ECO:0007669"/>
    <property type="project" value="UniProtKB-KW"/>
</dbReference>
<dbReference type="PROSITE" id="PS50044">
    <property type="entry name" value="SIGMA54_3"/>
    <property type="match status" value="1"/>
</dbReference>
<accession>A0AAE2ZNU6</accession>
<name>A0AAE2ZNU6_9HYPH</name>
<dbReference type="GO" id="GO:0016779">
    <property type="term" value="F:nucleotidyltransferase activity"/>
    <property type="evidence" value="ECO:0007669"/>
    <property type="project" value="UniProtKB-KW"/>
</dbReference>
<keyword evidence="3 9" id="KW-0808">Transferase</keyword>
<feature type="domain" description="RNA polymerase sigma factor 54 core-binding" evidence="12">
    <location>
        <begin position="142"/>
        <end position="327"/>
    </location>
</feature>
<dbReference type="NCBIfam" id="TIGR02395">
    <property type="entry name" value="rpoN_sigma"/>
    <property type="match status" value="1"/>
</dbReference>
<dbReference type="Gene3D" id="1.10.10.1330">
    <property type="entry name" value="RNA polymerase sigma-54 factor, core-binding domain"/>
    <property type="match status" value="1"/>
</dbReference>
<dbReference type="NCBIfam" id="NF004596">
    <property type="entry name" value="PRK05932.1-3"/>
    <property type="match status" value="1"/>
</dbReference>
<proteinExistence type="inferred from homology"/>
<dbReference type="InterPro" id="IPR000394">
    <property type="entry name" value="RNA_pol_sigma_54"/>
</dbReference>
<evidence type="ECO:0000259" key="12">
    <source>
        <dbReference type="Pfam" id="PF04963"/>
    </source>
</evidence>
<dbReference type="GO" id="GO:0016987">
    <property type="term" value="F:sigma factor activity"/>
    <property type="evidence" value="ECO:0007669"/>
    <property type="project" value="UniProtKB-KW"/>
</dbReference>
<dbReference type="RefSeq" id="WP_220228629.1">
    <property type="nucleotide sequence ID" value="NZ_JAICBX010000002.1"/>
</dbReference>
<protein>
    <recommendedName>
        <fullName evidence="9">RNA polymerase sigma-54 factor</fullName>
    </recommendedName>
</protein>
<evidence type="ECO:0000256" key="8">
    <source>
        <dbReference type="ARBA" id="ARBA00023163"/>
    </source>
</evidence>
<dbReference type="NCBIfam" id="NF009118">
    <property type="entry name" value="PRK12469.1"/>
    <property type="match status" value="1"/>
</dbReference>
<keyword evidence="4 9" id="KW-0548">Nucleotidyltransferase</keyword>
<evidence type="ECO:0000259" key="11">
    <source>
        <dbReference type="Pfam" id="PF04552"/>
    </source>
</evidence>
<dbReference type="GO" id="GO:0001216">
    <property type="term" value="F:DNA-binding transcription activator activity"/>
    <property type="evidence" value="ECO:0007669"/>
    <property type="project" value="InterPro"/>
</dbReference>
<dbReference type="Proteomes" id="UP001196509">
    <property type="component" value="Unassembled WGS sequence"/>
</dbReference>
<dbReference type="PROSITE" id="PS00718">
    <property type="entry name" value="SIGMA54_2"/>
    <property type="match status" value="1"/>
</dbReference>